<keyword evidence="2" id="KW-1185">Reference proteome</keyword>
<sequence length="311" mass="35361">MLARFALDPDAVLAASIGEHRRLIREWLRYGVLFHNGNTFADSELAGILNQLPQSKRILWKEILKKAWMKPVQGNWPGLEKIEDRINTAETLNGMLDLIFLEETRLEYVQDEMKELCPDIELDLLEDIDNSVAFLRAHELGEKRTDEIRVQELWKERFALPASLCRNIIIVDRFALSDGEGINGLEAFLVMLDGSAKKANVTLYSSFGGKTNLTEDDAQNRVAQISRERLARGGVGEINLFLTDSREFGKVEHDRFIKFDHLVFEVGSGMAVFNGRHSKQSNFSSKIDQDGHRNTVKELHSLCSRTYPVSV</sequence>
<dbReference type="EMBL" id="CAAHFH010000001">
    <property type="protein sequence ID" value="VGO19971.1"/>
    <property type="molecule type" value="Genomic_DNA"/>
</dbReference>
<evidence type="ECO:0000313" key="2">
    <source>
        <dbReference type="Proteomes" id="UP000346198"/>
    </source>
</evidence>
<proteinExistence type="predicted"/>
<dbReference type="AlphaFoldDB" id="A0A6C2UKP2"/>
<gene>
    <name evidence="1" type="ORF">SCARR_02031</name>
</gene>
<dbReference type="RefSeq" id="WP_136061428.1">
    <property type="nucleotide sequence ID" value="NZ_CAAHFH010000001.1"/>
</dbReference>
<organism evidence="1 2">
    <name type="scientific">Pontiella sulfatireligans</name>
    <dbReference type="NCBI Taxonomy" id="2750658"/>
    <lineage>
        <taxon>Bacteria</taxon>
        <taxon>Pseudomonadati</taxon>
        <taxon>Kiritimatiellota</taxon>
        <taxon>Kiritimatiellia</taxon>
        <taxon>Kiritimatiellales</taxon>
        <taxon>Pontiellaceae</taxon>
        <taxon>Pontiella</taxon>
    </lineage>
</organism>
<reference evidence="1 2" key="1">
    <citation type="submission" date="2019-04" db="EMBL/GenBank/DDBJ databases">
        <authorList>
            <person name="Van Vliet M D."/>
        </authorList>
    </citation>
    <scope>NUCLEOTIDE SEQUENCE [LARGE SCALE GENOMIC DNA]</scope>
    <source>
        <strain evidence="1 2">F21</strain>
    </source>
</reference>
<evidence type="ECO:0000313" key="1">
    <source>
        <dbReference type="EMBL" id="VGO19971.1"/>
    </source>
</evidence>
<name>A0A6C2UKP2_9BACT</name>
<protein>
    <submittedName>
        <fullName evidence="1">Uncharacterized protein</fullName>
    </submittedName>
</protein>
<dbReference type="Proteomes" id="UP000346198">
    <property type="component" value="Unassembled WGS sequence"/>
</dbReference>
<accession>A0A6C2UKP2</accession>